<protein>
    <recommendedName>
        <fullName evidence="3">Reverse transcriptase domain-containing protein</fullName>
    </recommendedName>
</protein>
<dbReference type="Proteomes" id="UP000281553">
    <property type="component" value="Unassembled WGS sequence"/>
</dbReference>
<dbReference type="AlphaFoldDB" id="A0A3P6R2M6"/>
<evidence type="ECO:0000313" key="1">
    <source>
        <dbReference type="EMBL" id="VDK47555.1"/>
    </source>
</evidence>
<dbReference type="EMBL" id="UYRU01011999">
    <property type="protein sequence ID" value="VDK47555.1"/>
    <property type="molecule type" value="Genomic_DNA"/>
</dbReference>
<evidence type="ECO:0008006" key="3">
    <source>
        <dbReference type="Google" id="ProtNLM"/>
    </source>
</evidence>
<accession>A0A3P6R2M6</accession>
<keyword evidence="2" id="KW-1185">Reference proteome</keyword>
<gene>
    <name evidence="1" type="ORF">DILT_LOCUS1609</name>
</gene>
<dbReference type="OrthoDB" id="6149641at2759"/>
<reference evidence="1 2" key="1">
    <citation type="submission" date="2018-11" db="EMBL/GenBank/DDBJ databases">
        <authorList>
            <consortium name="Pathogen Informatics"/>
        </authorList>
    </citation>
    <scope>NUCLEOTIDE SEQUENCE [LARGE SCALE GENOMIC DNA]</scope>
</reference>
<sequence length="205" mass="22622">MQVKAGSLATSDYPIPLLIALATILERLLHPILTSAGNLSSYQQCHRSGRDTPRTLFELSDAILEGFNQQKPALGTTAVLIDLSRAFDCVLWDLVSLNIPTGLVQWLAAYIRGHHDRVLFRGAISKHPRVNDLGRQVVRHCFTLHPKWFNRHAVINVNGASLPLVRKPKQLGIRFDPLFTFADHAMEVAAAVMSLGLLRAHPGAA</sequence>
<evidence type="ECO:0000313" key="2">
    <source>
        <dbReference type="Proteomes" id="UP000281553"/>
    </source>
</evidence>
<name>A0A3P6R2M6_DIBLA</name>
<organism evidence="1 2">
    <name type="scientific">Dibothriocephalus latus</name>
    <name type="common">Fish tapeworm</name>
    <name type="synonym">Diphyllobothrium latum</name>
    <dbReference type="NCBI Taxonomy" id="60516"/>
    <lineage>
        <taxon>Eukaryota</taxon>
        <taxon>Metazoa</taxon>
        <taxon>Spiralia</taxon>
        <taxon>Lophotrochozoa</taxon>
        <taxon>Platyhelminthes</taxon>
        <taxon>Cestoda</taxon>
        <taxon>Eucestoda</taxon>
        <taxon>Diphyllobothriidea</taxon>
        <taxon>Diphyllobothriidae</taxon>
        <taxon>Dibothriocephalus</taxon>
    </lineage>
</organism>
<proteinExistence type="predicted"/>